<reference evidence="1" key="1">
    <citation type="journal article" date="2023" name="Genome Biol. Evol.">
        <title>Long-read-based Genome Assembly of Drosophila gunungcola Reveals Fewer Chemosensory Genes in Flower-breeding Species.</title>
        <authorList>
            <person name="Negi A."/>
            <person name="Liao B.Y."/>
            <person name="Yeh S.D."/>
        </authorList>
    </citation>
    <scope>NUCLEOTIDE SEQUENCE</scope>
    <source>
        <strain evidence="1">Sukarami</strain>
    </source>
</reference>
<dbReference type="EMBL" id="JAMKOV010000001">
    <property type="protein sequence ID" value="KAI8046406.1"/>
    <property type="molecule type" value="Genomic_DNA"/>
</dbReference>
<evidence type="ECO:0000313" key="1">
    <source>
        <dbReference type="EMBL" id="KAI8046406.1"/>
    </source>
</evidence>
<gene>
    <name evidence="1" type="ORF">M5D96_002610</name>
</gene>
<dbReference type="AlphaFoldDB" id="A0A9P9Z096"/>
<proteinExistence type="predicted"/>
<feature type="non-terminal residue" evidence="1">
    <location>
        <position position="1"/>
    </location>
</feature>
<dbReference type="Proteomes" id="UP001059596">
    <property type="component" value="Chromosome 3R"/>
</dbReference>
<evidence type="ECO:0000313" key="2">
    <source>
        <dbReference type="Proteomes" id="UP001059596"/>
    </source>
</evidence>
<comment type="caution">
    <text evidence="1">The sequence shown here is derived from an EMBL/GenBank/DDBJ whole genome shotgun (WGS) entry which is preliminary data.</text>
</comment>
<keyword evidence="2" id="KW-1185">Reference proteome</keyword>
<sequence>EVTIILYEVKKKLIAGAQDTNFYPRRQQVEDASLVRLSNCFDCGNFSWPFWNRSWWKLVCPAPHNPRALIRSAAG</sequence>
<protein>
    <submittedName>
        <fullName evidence="1">Uncharacterized protein</fullName>
    </submittedName>
</protein>
<name>A0A9P9Z096_9MUSC</name>
<organism evidence="1 2">
    <name type="scientific">Drosophila gunungcola</name>
    <name type="common">fruit fly</name>
    <dbReference type="NCBI Taxonomy" id="103775"/>
    <lineage>
        <taxon>Eukaryota</taxon>
        <taxon>Metazoa</taxon>
        <taxon>Ecdysozoa</taxon>
        <taxon>Arthropoda</taxon>
        <taxon>Hexapoda</taxon>
        <taxon>Insecta</taxon>
        <taxon>Pterygota</taxon>
        <taxon>Neoptera</taxon>
        <taxon>Endopterygota</taxon>
        <taxon>Diptera</taxon>
        <taxon>Brachycera</taxon>
        <taxon>Muscomorpha</taxon>
        <taxon>Ephydroidea</taxon>
        <taxon>Drosophilidae</taxon>
        <taxon>Drosophila</taxon>
        <taxon>Sophophora</taxon>
    </lineage>
</organism>
<accession>A0A9P9Z096</accession>